<evidence type="ECO:0000256" key="1">
    <source>
        <dbReference type="SAM" id="MobiDB-lite"/>
    </source>
</evidence>
<name>A0A6J7TTC5_9ZZZZ</name>
<gene>
    <name evidence="2" type="ORF">UFOPK4295_01535</name>
</gene>
<protein>
    <submittedName>
        <fullName evidence="2">Unannotated protein</fullName>
    </submittedName>
</protein>
<feature type="compositionally biased region" description="Basic and acidic residues" evidence="1">
    <location>
        <begin position="58"/>
        <end position="69"/>
    </location>
</feature>
<dbReference type="AlphaFoldDB" id="A0A6J7TTC5"/>
<dbReference type="EMBL" id="CAFBQF010000120">
    <property type="protein sequence ID" value="CAB5056823.1"/>
    <property type="molecule type" value="Genomic_DNA"/>
</dbReference>
<organism evidence="2">
    <name type="scientific">freshwater metagenome</name>
    <dbReference type="NCBI Taxonomy" id="449393"/>
    <lineage>
        <taxon>unclassified sequences</taxon>
        <taxon>metagenomes</taxon>
        <taxon>ecological metagenomes</taxon>
    </lineage>
</organism>
<sequence>MCLSLASSKAGEHCEAEGKGLTGAGLTATEYVPASDGIGQGGSLDGERFEDPAGLEDLYERRINTEFEE</sequence>
<accession>A0A6J7TTC5</accession>
<feature type="region of interest" description="Disordered" evidence="1">
    <location>
        <begin position="1"/>
        <end position="69"/>
    </location>
</feature>
<evidence type="ECO:0000313" key="2">
    <source>
        <dbReference type="EMBL" id="CAB5056823.1"/>
    </source>
</evidence>
<proteinExistence type="predicted"/>
<reference evidence="2" key="1">
    <citation type="submission" date="2020-05" db="EMBL/GenBank/DDBJ databases">
        <authorList>
            <person name="Chiriac C."/>
            <person name="Salcher M."/>
            <person name="Ghai R."/>
            <person name="Kavagutti S V."/>
        </authorList>
    </citation>
    <scope>NUCLEOTIDE SEQUENCE</scope>
</reference>